<protein>
    <submittedName>
        <fullName evidence="1">Uncharacterized protein</fullName>
    </submittedName>
</protein>
<name>A0A2J6TH22_9HELO</name>
<dbReference type="EMBL" id="KZ613783">
    <property type="protein sequence ID" value="PMD62294.1"/>
    <property type="molecule type" value="Genomic_DNA"/>
</dbReference>
<gene>
    <name evidence="1" type="ORF">K444DRAFT_338831</name>
</gene>
<dbReference type="RefSeq" id="XP_024739198.1">
    <property type="nucleotide sequence ID" value="XM_024872003.1"/>
</dbReference>
<dbReference type="InParanoid" id="A0A2J6TH22"/>
<proteinExistence type="predicted"/>
<organism evidence="1 2">
    <name type="scientific">Hyaloscypha bicolor E</name>
    <dbReference type="NCBI Taxonomy" id="1095630"/>
    <lineage>
        <taxon>Eukaryota</taxon>
        <taxon>Fungi</taxon>
        <taxon>Dikarya</taxon>
        <taxon>Ascomycota</taxon>
        <taxon>Pezizomycotina</taxon>
        <taxon>Leotiomycetes</taxon>
        <taxon>Helotiales</taxon>
        <taxon>Hyaloscyphaceae</taxon>
        <taxon>Hyaloscypha</taxon>
        <taxon>Hyaloscypha bicolor</taxon>
    </lineage>
</organism>
<evidence type="ECO:0000313" key="2">
    <source>
        <dbReference type="Proteomes" id="UP000235371"/>
    </source>
</evidence>
<dbReference type="Proteomes" id="UP000235371">
    <property type="component" value="Unassembled WGS sequence"/>
</dbReference>
<sequence>MLPTSRRFNACLPSLATDVLGGSGCQLPGESPGLSQLADFLLGTTGGLPPMNVALSELGAAAKAPEADDRDSNPERHTILSQFSHAILPQLVLQKNSPPLWKSPKEVKLPYLPQSDLSTSRYSIFHVNFKV</sequence>
<dbReference type="GeneID" id="36580085"/>
<evidence type="ECO:0000313" key="1">
    <source>
        <dbReference type="EMBL" id="PMD62294.1"/>
    </source>
</evidence>
<dbReference type="AlphaFoldDB" id="A0A2J6TH22"/>
<reference evidence="1 2" key="1">
    <citation type="submission" date="2016-04" db="EMBL/GenBank/DDBJ databases">
        <title>A degradative enzymes factory behind the ericoid mycorrhizal symbiosis.</title>
        <authorList>
            <consortium name="DOE Joint Genome Institute"/>
            <person name="Martino E."/>
            <person name="Morin E."/>
            <person name="Grelet G."/>
            <person name="Kuo A."/>
            <person name="Kohler A."/>
            <person name="Daghino S."/>
            <person name="Barry K."/>
            <person name="Choi C."/>
            <person name="Cichocki N."/>
            <person name="Clum A."/>
            <person name="Copeland A."/>
            <person name="Hainaut M."/>
            <person name="Haridas S."/>
            <person name="Labutti K."/>
            <person name="Lindquist E."/>
            <person name="Lipzen A."/>
            <person name="Khouja H.-R."/>
            <person name="Murat C."/>
            <person name="Ohm R."/>
            <person name="Olson A."/>
            <person name="Spatafora J."/>
            <person name="Veneault-Fourrey C."/>
            <person name="Henrissat B."/>
            <person name="Grigoriev I."/>
            <person name="Martin F."/>
            <person name="Perotto S."/>
        </authorList>
    </citation>
    <scope>NUCLEOTIDE SEQUENCE [LARGE SCALE GENOMIC DNA]</scope>
    <source>
        <strain evidence="1 2">E</strain>
    </source>
</reference>
<accession>A0A2J6TH22</accession>
<keyword evidence="2" id="KW-1185">Reference proteome</keyword>